<comment type="caution">
    <text evidence="4">The sequence shown here is derived from an EMBL/GenBank/DDBJ whole genome shotgun (WGS) entry which is preliminary data.</text>
</comment>
<feature type="region of interest" description="Disordered" evidence="2">
    <location>
        <begin position="1"/>
        <end position="29"/>
    </location>
</feature>
<dbReference type="InterPro" id="IPR032465">
    <property type="entry name" value="ACMSD"/>
</dbReference>
<dbReference type="Gene3D" id="3.20.20.140">
    <property type="entry name" value="Metal-dependent hydrolases"/>
    <property type="match status" value="1"/>
</dbReference>
<dbReference type="AlphaFoldDB" id="A0A5N0V1M4"/>
<dbReference type="GO" id="GO:0016787">
    <property type="term" value="F:hydrolase activity"/>
    <property type="evidence" value="ECO:0007669"/>
    <property type="project" value="UniProtKB-KW"/>
</dbReference>
<dbReference type="Proteomes" id="UP000319769">
    <property type="component" value="Unassembled WGS sequence"/>
</dbReference>
<proteinExistence type="predicted"/>
<dbReference type="Pfam" id="PF04909">
    <property type="entry name" value="Amidohydro_2"/>
    <property type="match status" value="1"/>
</dbReference>
<sequence length="391" mass="43251">MTVQATPAQPFYPPGGLGAPKDRQGHAAGIDVGLPAGTEVFSADNHISLADDIFYERLPAEFRDKAPRIWYEDGAYELGIDGMSFLPPEFTQVLMQYDPLLGAGSGNPRARREQLAEDGVRKELAFPNALLALLFMPDRDLKERCFRIYNEYIAGIQEASPGRFHGVGLINWWDGAGARRTLDELKSLGLRTFLMPLNAGHTDEGPVDYASEKMDPVWEAIEESGVPVSHHIGESPLSAPCERNGIAVGMVHNVAPFREMFGRYVLGGILDRHPGLKVGWFEGGINWVLSALQDAEHMVASYRHMFNHEIRHEPRYYWDTSMYASFMVDPLGLRLIDGIGVDRVMWSSDYPHNESTYGYSEKSIAAVVDAVGPEAAAKVVSGNVQRFLGLA</sequence>
<feature type="domain" description="Amidohydrolase-related" evidence="3">
    <location>
        <begin position="137"/>
        <end position="390"/>
    </location>
</feature>
<name>A0A5N0V1M4_9PSEU</name>
<protein>
    <submittedName>
        <fullName evidence="4">Amidohydrolase</fullName>
    </submittedName>
</protein>
<gene>
    <name evidence="4" type="ORF">FPZ12_019665</name>
</gene>
<evidence type="ECO:0000313" key="4">
    <source>
        <dbReference type="EMBL" id="KAA9159590.1"/>
    </source>
</evidence>
<evidence type="ECO:0000256" key="1">
    <source>
        <dbReference type="ARBA" id="ARBA00023239"/>
    </source>
</evidence>
<dbReference type="InterPro" id="IPR006680">
    <property type="entry name" value="Amidohydro-rel"/>
</dbReference>
<evidence type="ECO:0000256" key="2">
    <source>
        <dbReference type="SAM" id="MobiDB-lite"/>
    </source>
</evidence>
<dbReference type="SUPFAM" id="SSF51556">
    <property type="entry name" value="Metallo-dependent hydrolases"/>
    <property type="match status" value="1"/>
</dbReference>
<dbReference type="RefSeq" id="WP_144756956.1">
    <property type="nucleotide sequence ID" value="NZ_VMNW02000028.1"/>
</dbReference>
<evidence type="ECO:0000313" key="5">
    <source>
        <dbReference type="Proteomes" id="UP000319769"/>
    </source>
</evidence>
<reference evidence="4" key="1">
    <citation type="submission" date="2019-09" db="EMBL/GenBank/DDBJ databases">
        <authorList>
            <person name="Teo W.F.A."/>
            <person name="Duangmal K."/>
        </authorList>
    </citation>
    <scope>NUCLEOTIDE SEQUENCE [LARGE SCALE GENOMIC DNA]</scope>
    <source>
        <strain evidence="4">K81G1</strain>
    </source>
</reference>
<accession>A0A5N0V1M4</accession>
<dbReference type="PANTHER" id="PTHR21240">
    <property type="entry name" value="2-AMINO-3-CARBOXYLMUCONATE-6-SEMIALDEHYDE DECARBOXYLASE"/>
    <property type="match status" value="1"/>
</dbReference>
<evidence type="ECO:0000259" key="3">
    <source>
        <dbReference type="Pfam" id="PF04909"/>
    </source>
</evidence>
<dbReference type="InterPro" id="IPR032466">
    <property type="entry name" value="Metal_Hydrolase"/>
</dbReference>
<dbReference type="GO" id="GO:0016831">
    <property type="term" value="F:carboxy-lyase activity"/>
    <property type="evidence" value="ECO:0007669"/>
    <property type="project" value="InterPro"/>
</dbReference>
<organism evidence="4 5">
    <name type="scientific">Amycolatopsis acidicola</name>
    <dbReference type="NCBI Taxonomy" id="2596893"/>
    <lineage>
        <taxon>Bacteria</taxon>
        <taxon>Bacillati</taxon>
        <taxon>Actinomycetota</taxon>
        <taxon>Actinomycetes</taxon>
        <taxon>Pseudonocardiales</taxon>
        <taxon>Pseudonocardiaceae</taxon>
        <taxon>Amycolatopsis</taxon>
    </lineage>
</organism>
<keyword evidence="5" id="KW-1185">Reference proteome</keyword>
<dbReference type="GO" id="GO:0019748">
    <property type="term" value="P:secondary metabolic process"/>
    <property type="evidence" value="ECO:0007669"/>
    <property type="project" value="TreeGrafter"/>
</dbReference>
<dbReference type="OrthoDB" id="8673173at2"/>
<dbReference type="EMBL" id="VMNW02000028">
    <property type="protein sequence ID" value="KAA9159590.1"/>
    <property type="molecule type" value="Genomic_DNA"/>
</dbReference>
<keyword evidence="1" id="KW-0456">Lyase</keyword>
<dbReference type="GO" id="GO:0005737">
    <property type="term" value="C:cytoplasm"/>
    <property type="evidence" value="ECO:0007669"/>
    <property type="project" value="TreeGrafter"/>
</dbReference>
<dbReference type="PANTHER" id="PTHR21240:SF28">
    <property type="entry name" value="ISO-OROTATE DECARBOXYLASE (EUROFUNG)"/>
    <property type="match status" value="1"/>
</dbReference>